<dbReference type="InterPro" id="IPR041664">
    <property type="entry name" value="AAA_16"/>
</dbReference>
<dbReference type="SMART" id="SM00421">
    <property type="entry name" value="HTH_LUXR"/>
    <property type="match status" value="1"/>
</dbReference>
<dbReference type="AlphaFoldDB" id="A0A3G8JRF2"/>
<keyword evidence="1" id="KW-0547">Nucleotide-binding</keyword>
<dbReference type="InterPro" id="IPR016032">
    <property type="entry name" value="Sig_transdc_resp-reg_C-effctor"/>
</dbReference>
<protein>
    <submittedName>
        <fullName evidence="4">Tetrathionate response regulatory protein TtrR</fullName>
    </submittedName>
</protein>
<proteinExistence type="predicted"/>
<dbReference type="GO" id="GO:0006355">
    <property type="term" value="P:regulation of DNA-templated transcription"/>
    <property type="evidence" value="ECO:0007669"/>
    <property type="project" value="InterPro"/>
</dbReference>
<keyword evidence="5" id="KW-1185">Reference proteome</keyword>
<dbReference type="Gene3D" id="3.40.50.300">
    <property type="entry name" value="P-loop containing nucleotide triphosphate hydrolases"/>
    <property type="match status" value="1"/>
</dbReference>
<dbReference type="PROSITE" id="PS00622">
    <property type="entry name" value="HTH_LUXR_1"/>
    <property type="match status" value="1"/>
</dbReference>
<dbReference type="Gene3D" id="1.10.10.10">
    <property type="entry name" value="Winged helix-like DNA-binding domain superfamily/Winged helix DNA-binding domain"/>
    <property type="match status" value="1"/>
</dbReference>
<feature type="domain" description="HTH luxR-type" evidence="3">
    <location>
        <begin position="803"/>
        <end position="868"/>
    </location>
</feature>
<dbReference type="KEGG" id="gom:D7316_04124"/>
<dbReference type="InterPro" id="IPR000792">
    <property type="entry name" value="Tscrpt_reg_LuxR_C"/>
</dbReference>
<name>A0A3G8JRF2_9ACTN</name>
<dbReference type="GO" id="GO:0003677">
    <property type="term" value="F:DNA binding"/>
    <property type="evidence" value="ECO:0007669"/>
    <property type="project" value="InterPro"/>
</dbReference>
<dbReference type="InterPro" id="IPR027417">
    <property type="entry name" value="P-loop_NTPase"/>
</dbReference>
<gene>
    <name evidence="4" type="primary">ttrR</name>
    <name evidence="4" type="ORF">D7316_04124</name>
</gene>
<evidence type="ECO:0000256" key="2">
    <source>
        <dbReference type="ARBA" id="ARBA00022840"/>
    </source>
</evidence>
<evidence type="ECO:0000256" key="1">
    <source>
        <dbReference type="ARBA" id="ARBA00022741"/>
    </source>
</evidence>
<dbReference type="PANTHER" id="PTHR16305">
    <property type="entry name" value="TESTICULAR SOLUBLE ADENYLYL CYCLASE"/>
    <property type="match status" value="1"/>
</dbReference>
<dbReference type="PRINTS" id="PR00038">
    <property type="entry name" value="HTHLUXR"/>
</dbReference>
<reference evidence="4 5" key="1">
    <citation type="submission" date="2018-11" db="EMBL/GenBank/DDBJ databases">
        <title>Gordonia insulae sp. nov., isolated from an island soil.</title>
        <authorList>
            <person name="Kim Y.S."/>
            <person name="Kim S.B."/>
        </authorList>
    </citation>
    <scope>NUCLEOTIDE SEQUENCE [LARGE SCALE GENOMIC DNA]</scope>
    <source>
        <strain evidence="4 5">MMS17-SY073</strain>
    </source>
</reference>
<dbReference type="SUPFAM" id="SSF52540">
    <property type="entry name" value="P-loop containing nucleoside triphosphate hydrolases"/>
    <property type="match status" value="1"/>
</dbReference>
<evidence type="ECO:0000259" key="3">
    <source>
        <dbReference type="PROSITE" id="PS50043"/>
    </source>
</evidence>
<dbReference type="Pfam" id="PF00196">
    <property type="entry name" value="GerE"/>
    <property type="match status" value="1"/>
</dbReference>
<sequence>MSSNWPLVEREKEFRIIAAALRGETAACGVVLTGDSGVGKTTLARHVTAALDGGVRWVAGTESARSIPLGVFAHLVGPATTSDPVTYLAAARESLLADGNVVIGVDDAHLLDELSATLLHQLAIDRAVHIVATVRSGESVPDAVTSLWKDNHLTRITLSPFTKHQSVELIESVLGGQLEGLSADLMWEASGGNALFLRHLVEGARQADTLRQVNGVWQLRGRAAITSELASLLENRIDQLDDSVLTVLKYLALCEPLDIDVLSDLAGEEAVEEAEIAGLVRILRDGRRLNVAFNHPLFGEVIRHRLGLASGRRLRGRLVTALQSRGTDSAAERIRLADLALESDVALDPTLMSAAARDALGFANAPLGERFARAAVAVGGGGLESAEPLARALMWQGHAGEADAVLAGFRPDDLSEIELLPWGMVRFATIFWALGDADRADEILAMLQERVTDPYLALVVKGVASVCAIFENRVDEAIALSDEVLDAPSPSPWAVEWAVFGGGLARALSGRGDEVAALAARARIAEATTDGLLRFPAGLGEILALTLTGRLDEASARTERYVRFSNVGQYLGWGMAGILVSVVEMARGDSSAVTRRMEQTLATLDSGNGAAESWNYPAQFYLVQALSAGGRIEPAEQALRKADRKFGRHIAVFGPMLTIARSWQQAAAGTVSLAVETSQTAAADARATGQFAIEAEALHSAARFGDASAAGRLRELAGRLDGPLAAAYASHAEALAAGDAVELDLCAGEFEALGYLLSAADAAAQASVLHEAAGSRSATVASAAVANRLAAECGGLRTPALIEAAQPLPLTTREREIANLVAAGLSNKQIAERLTVSVRTVEGHIYRACAKLGVADRSEIAALLLKSARPPTD</sequence>
<dbReference type="GO" id="GO:0005737">
    <property type="term" value="C:cytoplasm"/>
    <property type="evidence" value="ECO:0007669"/>
    <property type="project" value="TreeGrafter"/>
</dbReference>
<dbReference type="Proteomes" id="UP000271469">
    <property type="component" value="Chromosome"/>
</dbReference>
<keyword evidence="2" id="KW-0067">ATP-binding</keyword>
<dbReference type="InterPro" id="IPR036388">
    <property type="entry name" value="WH-like_DNA-bd_sf"/>
</dbReference>
<dbReference type="GO" id="GO:0004016">
    <property type="term" value="F:adenylate cyclase activity"/>
    <property type="evidence" value="ECO:0007669"/>
    <property type="project" value="TreeGrafter"/>
</dbReference>
<dbReference type="InterPro" id="IPR025662">
    <property type="entry name" value="Sigma_54_int_dom_ATP-bd_1"/>
</dbReference>
<dbReference type="PROSITE" id="PS00675">
    <property type="entry name" value="SIGMA54_INTERACT_1"/>
    <property type="match status" value="1"/>
</dbReference>
<dbReference type="OrthoDB" id="3197423at2"/>
<dbReference type="PANTHER" id="PTHR16305:SF28">
    <property type="entry name" value="GUANYLATE CYCLASE DOMAIN-CONTAINING PROTEIN"/>
    <property type="match status" value="1"/>
</dbReference>
<dbReference type="GO" id="GO:0005524">
    <property type="term" value="F:ATP binding"/>
    <property type="evidence" value="ECO:0007669"/>
    <property type="project" value="UniProtKB-KW"/>
</dbReference>
<dbReference type="EMBL" id="CP033972">
    <property type="protein sequence ID" value="AZG47513.1"/>
    <property type="molecule type" value="Genomic_DNA"/>
</dbReference>
<accession>A0A3G8JRF2</accession>
<dbReference type="RefSeq" id="WP_124709860.1">
    <property type="nucleotide sequence ID" value="NZ_CP033972.1"/>
</dbReference>
<organism evidence="4 5">
    <name type="scientific">Gordonia insulae</name>
    <dbReference type="NCBI Taxonomy" id="2420509"/>
    <lineage>
        <taxon>Bacteria</taxon>
        <taxon>Bacillati</taxon>
        <taxon>Actinomycetota</taxon>
        <taxon>Actinomycetes</taxon>
        <taxon>Mycobacteriales</taxon>
        <taxon>Gordoniaceae</taxon>
        <taxon>Gordonia</taxon>
    </lineage>
</organism>
<dbReference type="SUPFAM" id="SSF46894">
    <property type="entry name" value="C-terminal effector domain of the bipartite response regulators"/>
    <property type="match status" value="1"/>
</dbReference>
<evidence type="ECO:0000313" key="5">
    <source>
        <dbReference type="Proteomes" id="UP000271469"/>
    </source>
</evidence>
<evidence type="ECO:0000313" key="4">
    <source>
        <dbReference type="EMBL" id="AZG47513.1"/>
    </source>
</evidence>
<dbReference type="Pfam" id="PF13191">
    <property type="entry name" value="AAA_16"/>
    <property type="match status" value="1"/>
</dbReference>
<dbReference type="PROSITE" id="PS50043">
    <property type="entry name" value="HTH_LUXR_2"/>
    <property type="match status" value="1"/>
</dbReference>
<dbReference type="CDD" id="cd06170">
    <property type="entry name" value="LuxR_C_like"/>
    <property type="match status" value="1"/>
</dbReference>